<evidence type="ECO:0000313" key="1">
    <source>
        <dbReference type="EMBL" id="OGH66686.1"/>
    </source>
</evidence>
<dbReference type="EMBL" id="MFPX01000011">
    <property type="protein sequence ID" value="OGH66686.1"/>
    <property type="molecule type" value="Genomic_DNA"/>
</dbReference>
<protein>
    <submittedName>
        <fullName evidence="1">Uncharacterized protein</fullName>
    </submittedName>
</protein>
<accession>A0A1F6M4Z5</accession>
<organism evidence="1 2">
    <name type="scientific">Candidatus Magasanikbacteria bacterium RIFCSPHIGHO2_02_FULL_41_13</name>
    <dbReference type="NCBI Taxonomy" id="1798676"/>
    <lineage>
        <taxon>Bacteria</taxon>
        <taxon>Candidatus Magasanikiibacteriota</taxon>
    </lineage>
</organism>
<sequence length="153" mass="16189">MKKLFNIALQLVGIAVLLVLVALAIVTVTACGGGIASLQQPTAPLRTFWVPMPQGSDACPNAARPGFITPVDAKSCEIYDRDKAFLGSINIKGGQFYCSVPQGYVRCQDTQGEHMRPDMTRTMCGFDGPEPSCAELAPSTLPGLLAPPPPDPT</sequence>
<name>A0A1F6M4Z5_9BACT</name>
<evidence type="ECO:0000313" key="2">
    <source>
        <dbReference type="Proteomes" id="UP000178742"/>
    </source>
</evidence>
<comment type="caution">
    <text evidence="1">The sequence shown here is derived from an EMBL/GenBank/DDBJ whole genome shotgun (WGS) entry which is preliminary data.</text>
</comment>
<gene>
    <name evidence="1" type="ORF">A3B90_02625</name>
</gene>
<dbReference type="PROSITE" id="PS51257">
    <property type="entry name" value="PROKAR_LIPOPROTEIN"/>
    <property type="match status" value="1"/>
</dbReference>
<dbReference type="Proteomes" id="UP000178742">
    <property type="component" value="Unassembled WGS sequence"/>
</dbReference>
<proteinExistence type="predicted"/>
<reference evidence="1 2" key="1">
    <citation type="journal article" date="2016" name="Nat. Commun.">
        <title>Thousands of microbial genomes shed light on interconnected biogeochemical processes in an aquifer system.</title>
        <authorList>
            <person name="Anantharaman K."/>
            <person name="Brown C.T."/>
            <person name="Hug L.A."/>
            <person name="Sharon I."/>
            <person name="Castelle C.J."/>
            <person name="Probst A.J."/>
            <person name="Thomas B.C."/>
            <person name="Singh A."/>
            <person name="Wilkins M.J."/>
            <person name="Karaoz U."/>
            <person name="Brodie E.L."/>
            <person name="Williams K.H."/>
            <person name="Hubbard S.S."/>
            <person name="Banfield J.F."/>
        </authorList>
    </citation>
    <scope>NUCLEOTIDE SEQUENCE [LARGE SCALE GENOMIC DNA]</scope>
</reference>
<dbReference type="AlphaFoldDB" id="A0A1F6M4Z5"/>